<evidence type="ECO:0000259" key="2">
    <source>
        <dbReference type="SMART" id="SM01024"/>
    </source>
</evidence>
<dbReference type="RefSeq" id="XP_062793472.1">
    <property type="nucleotide sequence ID" value="XM_062937421.1"/>
</dbReference>
<organism evidence="3 4">
    <name type="scientific">Kwoniella shivajii</name>
    <dbReference type="NCBI Taxonomy" id="564305"/>
    <lineage>
        <taxon>Eukaryota</taxon>
        <taxon>Fungi</taxon>
        <taxon>Dikarya</taxon>
        <taxon>Basidiomycota</taxon>
        <taxon>Agaricomycotina</taxon>
        <taxon>Tremellomycetes</taxon>
        <taxon>Tremellales</taxon>
        <taxon>Cryptococcaceae</taxon>
        <taxon>Kwoniella</taxon>
    </lineage>
</organism>
<dbReference type="InterPro" id="IPR027417">
    <property type="entry name" value="P-loop_NTPase"/>
</dbReference>
<feature type="domain" description="BCS1 N-terminal" evidence="2">
    <location>
        <begin position="27"/>
        <end position="276"/>
    </location>
</feature>
<evidence type="ECO:0000256" key="1">
    <source>
        <dbReference type="SAM" id="MobiDB-lite"/>
    </source>
</evidence>
<dbReference type="PANTHER" id="PTHR23070">
    <property type="entry name" value="BCS1 AAA-TYPE ATPASE"/>
    <property type="match status" value="1"/>
</dbReference>
<dbReference type="Gene3D" id="3.40.50.300">
    <property type="entry name" value="P-loop containing nucleotide triphosphate hydrolases"/>
    <property type="match status" value="1"/>
</dbReference>
<dbReference type="InterPro" id="IPR050747">
    <property type="entry name" value="Mitochondrial_chaperone_BCS1"/>
</dbReference>
<reference evidence="3 4" key="1">
    <citation type="submission" date="2024-01" db="EMBL/GenBank/DDBJ databases">
        <title>Comparative genomics of Cryptococcus and Kwoniella reveals pathogenesis evolution and contrasting modes of karyotype evolution via chromosome fusion or intercentromeric recombination.</title>
        <authorList>
            <person name="Coelho M.A."/>
            <person name="David-Palma M."/>
            <person name="Shea T."/>
            <person name="Bowers K."/>
            <person name="McGinley-Smith S."/>
            <person name="Mohammad A.W."/>
            <person name="Gnirke A."/>
            <person name="Yurkov A.M."/>
            <person name="Nowrousian M."/>
            <person name="Sun S."/>
            <person name="Cuomo C.A."/>
            <person name="Heitman J."/>
        </authorList>
    </citation>
    <scope>NUCLEOTIDE SEQUENCE [LARGE SCALE GENOMIC DNA]</scope>
    <source>
        <strain evidence="3">CBS 11374</strain>
    </source>
</reference>
<feature type="compositionally biased region" description="Low complexity" evidence="1">
    <location>
        <begin position="77"/>
        <end position="91"/>
    </location>
</feature>
<dbReference type="EMBL" id="CP141887">
    <property type="protein sequence ID" value="WRT68733.1"/>
    <property type="molecule type" value="Genomic_DNA"/>
</dbReference>
<keyword evidence="4" id="KW-1185">Reference proteome</keyword>
<sequence>MWILPVIKWVISMIRGNPLLNEGIRFLLAGSFFEFSRRFSSYLMGILSKSLFATARISENDQAFEWIYHYLSIYPTPSSSPSNSTSTSSHSGGESEDDFQNNNSRKTCDTYSFVNNLINQFWQNDQTIPMDVQLSTKKPKHHGYGSGSGSGYGGGYSRREYIGDYIESKSGLNGVKEINLCVTPSLGTKQRIKYNGRIIKIGIVKGDDSPFEQDRKWIIMTTFLGTPTVFTPLIHEARKSYLALSSHSTSIYTPHFGHSANWIRTFSKRIRPWESVFLPDKVKDWILKDAKEFLHEKDFYLDRGTPWRRGYLCFGVAGSGKSSLISAIAAKLKLDIYLLNLGAKS</sequence>
<evidence type="ECO:0000313" key="4">
    <source>
        <dbReference type="Proteomes" id="UP001329825"/>
    </source>
</evidence>
<dbReference type="InterPro" id="IPR014851">
    <property type="entry name" value="BCS1_N"/>
</dbReference>
<feature type="region of interest" description="Disordered" evidence="1">
    <location>
        <begin position="77"/>
        <end position="102"/>
    </location>
</feature>
<name>A0ABZ1D483_9TREE</name>
<dbReference type="GeneID" id="87957843"/>
<accession>A0ABZ1D483</accession>
<dbReference type="Pfam" id="PF08740">
    <property type="entry name" value="BCS1_N"/>
    <property type="match status" value="1"/>
</dbReference>
<evidence type="ECO:0000313" key="3">
    <source>
        <dbReference type="EMBL" id="WRT68733.1"/>
    </source>
</evidence>
<proteinExistence type="predicted"/>
<dbReference type="SMART" id="SM01024">
    <property type="entry name" value="BCS1_N"/>
    <property type="match status" value="1"/>
</dbReference>
<gene>
    <name evidence="3" type="ORF">IL334_005713</name>
</gene>
<protein>
    <recommendedName>
        <fullName evidence="2">BCS1 N-terminal domain-containing protein</fullName>
    </recommendedName>
</protein>
<dbReference type="SUPFAM" id="SSF52540">
    <property type="entry name" value="P-loop containing nucleoside triphosphate hydrolases"/>
    <property type="match status" value="1"/>
</dbReference>
<dbReference type="Proteomes" id="UP001329825">
    <property type="component" value="Chromosome 7"/>
</dbReference>